<dbReference type="InterPro" id="IPR014710">
    <property type="entry name" value="RmlC-like_jellyroll"/>
</dbReference>
<dbReference type="GO" id="GO:0019825">
    <property type="term" value="F:oxygen binding"/>
    <property type="evidence" value="ECO:0007669"/>
    <property type="project" value="InterPro"/>
</dbReference>
<dbReference type="GO" id="GO:0020037">
    <property type="term" value="F:heme binding"/>
    <property type="evidence" value="ECO:0007669"/>
    <property type="project" value="InterPro"/>
</dbReference>
<dbReference type="Gene3D" id="2.60.120.10">
    <property type="entry name" value="Jelly Rolls"/>
    <property type="match status" value="1"/>
</dbReference>
<dbReference type="Pfam" id="PF09313">
    <property type="entry name" value="TehB-like"/>
    <property type="match status" value="1"/>
</dbReference>
<gene>
    <name evidence="2" type="ORF">GCM10011617_12210</name>
</gene>
<dbReference type="RefSeq" id="WP_189539529.1">
    <property type="nucleotide sequence ID" value="NZ_BMZD01000002.1"/>
</dbReference>
<keyword evidence="3" id="KW-1185">Reference proteome</keyword>
<accession>A0A918RBG6</accession>
<feature type="domain" description="TehB/YeaR-like" evidence="1">
    <location>
        <begin position="131"/>
        <end position="205"/>
    </location>
</feature>
<organism evidence="2 3">
    <name type="scientific">Novosphingobium arvoryzae</name>
    <dbReference type="NCBI Taxonomy" id="1256514"/>
    <lineage>
        <taxon>Bacteria</taxon>
        <taxon>Pseudomonadati</taxon>
        <taxon>Pseudomonadota</taxon>
        <taxon>Alphaproteobacteria</taxon>
        <taxon>Sphingomonadales</taxon>
        <taxon>Sphingomonadaceae</taxon>
        <taxon>Novosphingobium</taxon>
    </lineage>
</organism>
<protein>
    <recommendedName>
        <fullName evidence="1">TehB/YeaR-like domain-containing protein</fullName>
    </recommendedName>
</protein>
<reference evidence="2" key="2">
    <citation type="submission" date="2020-09" db="EMBL/GenBank/DDBJ databases">
        <authorList>
            <person name="Sun Q."/>
            <person name="Kim S."/>
        </authorList>
    </citation>
    <scope>NUCLEOTIDE SEQUENCE</scope>
    <source>
        <strain evidence="2">KCTC 32422</strain>
    </source>
</reference>
<reference evidence="2" key="1">
    <citation type="journal article" date="2014" name="Int. J. Syst. Evol. Microbiol.">
        <title>Complete genome sequence of Corynebacterium casei LMG S-19264T (=DSM 44701T), isolated from a smear-ripened cheese.</title>
        <authorList>
            <consortium name="US DOE Joint Genome Institute (JGI-PGF)"/>
            <person name="Walter F."/>
            <person name="Albersmeier A."/>
            <person name="Kalinowski J."/>
            <person name="Ruckert C."/>
        </authorList>
    </citation>
    <scope>NUCLEOTIDE SEQUENCE</scope>
    <source>
        <strain evidence="2">KCTC 32422</strain>
    </source>
</reference>
<dbReference type="SUPFAM" id="SSF46458">
    <property type="entry name" value="Globin-like"/>
    <property type="match status" value="1"/>
</dbReference>
<dbReference type="InterPro" id="IPR012292">
    <property type="entry name" value="Globin/Proto"/>
</dbReference>
<dbReference type="Proteomes" id="UP000634139">
    <property type="component" value="Unassembled WGS sequence"/>
</dbReference>
<dbReference type="InterPro" id="IPR009050">
    <property type="entry name" value="Globin-like_sf"/>
</dbReference>
<dbReference type="AlphaFoldDB" id="A0A918RBG6"/>
<dbReference type="SUPFAM" id="SSF51197">
    <property type="entry name" value="Clavaminate synthase-like"/>
    <property type="match status" value="1"/>
</dbReference>
<evidence type="ECO:0000313" key="3">
    <source>
        <dbReference type="Proteomes" id="UP000634139"/>
    </source>
</evidence>
<dbReference type="InterPro" id="IPR015392">
    <property type="entry name" value="TehB/YeaR-like_dom"/>
</dbReference>
<name>A0A918RBG6_9SPHN</name>
<evidence type="ECO:0000259" key="1">
    <source>
        <dbReference type="Pfam" id="PF09313"/>
    </source>
</evidence>
<dbReference type="EMBL" id="BMZD01000002">
    <property type="protein sequence ID" value="GGZ93791.1"/>
    <property type="molecule type" value="Genomic_DNA"/>
</dbReference>
<comment type="caution">
    <text evidence="2">The sequence shown here is derived from an EMBL/GenBank/DDBJ whole genome shotgun (WGS) entry which is preliminary data.</text>
</comment>
<dbReference type="Gene3D" id="1.10.490.10">
    <property type="entry name" value="Globins"/>
    <property type="match status" value="1"/>
</dbReference>
<proteinExistence type="predicted"/>
<dbReference type="CDD" id="cd08916">
    <property type="entry name" value="TrHb3_P"/>
    <property type="match status" value="1"/>
</dbReference>
<evidence type="ECO:0000313" key="2">
    <source>
        <dbReference type="EMBL" id="GGZ93791.1"/>
    </source>
</evidence>
<sequence length="214" mass="23858">MNPDISEADLAALVPAFYARVRQDDLIGPVFNGAIHDWDHHLVQLIAFWSSVMRSTGRYKGSPMAAHLRHKDTITPAMFDRWLALWGEVTAALLPAAKAAAMQAKAATIGESLKLALFFRMPRGAPPQPYKVTAEWDETTLPAAIRGRHNTKAGVWGLLRVLEGRVSLVFEDPARRVEVTPDQPAEIPPEQWHHVELGGPARMRVEFYREKPLG</sequence>